<reference evidence="1 2" key="1">
    <citation type="submission" date="2015-05" db="EMBL/GenBank/DDBJ databases">
        <title>Evolution of Trichinella species and genotypes.</title>
        <authorList>
            <person name="Korhonen P.K."/>
            <person name="Edoardo P."/>
            <person name="Giuseppe L.R."/>
            <person name="Gasser R.B."/>
        </authorList>
    </citation>
    <scope>NUCLEOTIDE SEQUENCE [LARGE SCALE GENOMIC DNA]</scope>
    <source>
        <strain evidence="1">ISS10</strain>
    </source>
</reference>
<comment type="caution">
    <text evidence="1">The sequence shown here is derived from an EMBL/GenBank/DDBJ whole genome shotgun (WGS) entry which is preliminary data.</text>
</comment>
<gene>
    <name evidence="1" type="ORF">T02_668</name>
</gene>
<organism evidence="1 2">
    <name type="scientific">Trichinella nativa</name>
    <dbReference type="NCBI Taxonomy" id="6335"/>
    <lineage>
        <taxon>Eukaryota</taxon>
        <taxon>Metazoa</taxon>
        <taxon>Ecdysozoa</taxon>
        <taxon>Nematoda</taxon>
        <taxon>Enoplea</taxon>
        <taxon>Dorylaimia</taxon>
        <taxon>Trichinellida</taxon>
        <taxon>Trichinellidae</taxon>
        <taxon>Trichinella</taxon>
    </lineage>
</organism>
<dbReference type="Proteomes" id="UP000054721">
    <property type="component" value="Unassembled WGS sequence"/>
</dbReference>
<protein>
    <submittedName>
        <fullName evidence="1">Uncharacterized protein</fullName>
    </submittedName>
</protein>
<sequence length="81" mass="9537">MLEVLYSRGQNCSLYLLKIHKLRKDPNELELFSPSCILCKNLKLSKVQYLKSEQLESINGFLDHHVEKLKVLYFLNISLKK</sequence>
<keyword evidence="2" id="KW-1185">Reference proteome</keyword>
<evidence type="ECO:0000313" key="1">
    <source>
        <dbReference type="EMBL" id="KRZ51152.1"/>
    </source>
</evidence>
<accession>A0A0V1KV31</accession>
<name>A0A0V1KV31_9BILA</name>
<dbReference type="AlphaFoldDB" id="A0A0V1KV31"/>
<evidence type="ECO:0000313" key="2">
    <source>
        <dbReference type="Proteomes" id="UP000054721"/>
    </source>
</evidence>
<dbReference type="EMBL" id="JYDW01000237">
    <property type="protein sequence ID" value="KRZ51152.1"/>
    <property type="molecule type" value="Genomic_DNA"/>
</dbReference>
<proteinExistence type="predicted"/>